<keyword evidence="3" id="KW-0309">Germination</keyword>
<dbReference type="InterPro" id="IPR036366">
    <property type="entry name" value="PGBDSf"/>
</dbReference>
<dbReference type="Gene3D" id="6.20.240.60">
    <property type="match status" value="1"/>
</dbReference>
<sequence length="222" mass="23922">MVSMKRRYIWLCLAMALLMPLLVYGAALRQGDRGEEVTALQKKLRQWGYYDGTVDGIFGSGTLEAVKKFQRKNGLDADGIVGEKTAAALGMQLSGSGSSGSVSSSENSNINLLARCINGEARGESYKGQVAVGAVILNRVKSSKFPNTIAGVIYQRGAFDAVSDGQIDLEPSDSCLRAARDAMNGYDPTGGCLYYYNPATTTNKWMLSKPVALRIGDHVFCR</sequence>
<evidence type="ECO:0000256" key="5">
    <source>
        <dbReference type="ARBA" id="ARBA00022801"/>
    </source>
</evidence>
<keyword evidence="12" id="KW-1185">Reference proteome</keyword>
<feature type="domain" description="Cell wall hydrolase SleB" evidence="10">
    <location>
        <begin position="123"/>
        <end position="221"/>
    </location>
</feature>
<comment type="similarity">
    <text evidence="1">Belongs to the SleB family.</text>
</comment>
<organism evidence="11 12">
    <name type="scientific">Phoenicibacter congonensis</name>
    <dbReference type="NCBI Taxonomy" id="1944646"/>
    <lineage>
        <taxon>Bacteria</taxon>
        <taxon>Bacillati</taxon>
        <taxon>Actinomycetota</taxon>
        <taxon>Coriobacteriia</taxon>
        <taxon>Eggerthellales</taxon>
        <taxon>Eggerthellaceae</taxon>
        <taxon>Phoenicibacter</taxon>
    </lineage>
</organism>
<name>A0AA43U9L9_9ACTN</name>
<keyword evidence="6" id="KW-0749">Sporulation</keyword>
<gene>
    <name evidence="11" type="primary">sleB</name>
    <name evidence="11" type="ORF">Q3982_07595</name>
</gene>
<evidence type="ECO:0000256" key="4">
    <source>
        <dbReference type="ARBA" id="ARBA00022729"/>
    </source>
</evidence>
<dbReference type="NCBIfam" id="TIGR02869">
    <property type="entry name" value="spore_SleB"/>
    <property type="match status" value="1"/>
</dbReference>
<dbReference type="InterPro" id="IPR002477">
    <property type="entry name" value="Peptidoglycan-bd-like"/>
</dbReference>
<reference evidence="11" key="1">
    <citation type="submission" date="2023-07" db="EMBL/GenBank/DDBJ databases">
        <title>Between Cages and Wild: Unraveling the Impact of Captivity on Animal Microbiomes and Antimicrobial Resistance.</title>
        <authorList>
            <person name="Schmartz G.P."/>
            <person name="Rehner J."/>
            <person name="Schuff M.J."/>
            <person name="Becker S.L."/>
            <person name="Kravczyk M."/>
            <person name="Gurevich A."/>
            <person name="Francke R."/>
            <person name="Mueller R."/>
            <person name="Keller V."/>
            <person name="Keller A."/>
        </authorList>
    </citation>
    <scope>NUCLEOTIDE SEQUENCE</scope>
    <source>
        <strain evidence="11">S12M_St_49</strain>
    </source>
</reference>
<evidence type="ECO:0000259" key="10">
    <source>
        <dbReference type="Pfam" id="PF07486"/>
    </source>
</evidence>
<dbReference type="GO" id="GO:0030435">
    <property type="term" value="P:sporulation resulting in formation of a cellular spore"/>
    <property type="evidence" value="ECO:0007669"/>
    <property type="project" value="UniProtKB-KW"/>
</dbReference>
<evidence type="ECO:0000313" key="12">
    <source>
        <dbReference type="Proteomes" id="UP001168575"/>
    </source>
</evidence>
<dbReference type="Pfam" id="PF01471">
    <property type="entry name" value="PG_binding_1"/>
    <property type="match status" value="1"/>
</dbReference>
<dbReference type="InterPro" id="IPR042047">
    <property type="entry name" value="SleB_dom1"/>
</dbReference>
<evidence type="ECO:0000256" key="1">
    <source>
        <dbReference type="ARBA" id="ARBA00007010"/>
    </source>
</evidence>
<protein>
    <recommendedName>
        <fullName evidence="2 8">Spore cortex-lytic enzyme</fullName>
    </recommendedName>
</protein>
<dbReference type="InterPro" id="IPR036365">
    <property type="entry name" value="PGBD-like_sf"/>
</dbReference>
<evidence type="ECO:0000256" key="2">
    <source>
        <dbReference type="ARBA" id="ARBA00018364"/>
    </source>
</evidence>
<dbReference type="Gene3D" id="1.10.101.10">
    <property type="entry name" value="PGBD-like superfamily/PGBD"/>
    <property type="match status" value="1"/>
</dbReference>
<dbReference type="Gene3D" id="1.10.10.2520">
    <property type="entry name" value="Cell wall hydrolase SleB, domain 1"/>
    <property type="match status" value="1"/>
</dbReference>
<dbReference type="GO" id="GO:0016787">
    <property type="term" value="F:hydrolase activity"/>
    <property type="evidence" value="ECO:0007669"/>
    <property type="project" value="UniProtKB-KW"/>
</dbReference>
<evidence type="ECO:0000256" key="3">
    <source>
        <dbReference type="ARBA" id="ARBA00022544"/>
    </source>
</evidence>
<evidence type="ECO:0000259" key="9">
    <source>
        <dbReference type="Pfam" id="PF01471"/>
    </source>
</evidence>
<evidence type="ECO:0000256" key="6">
    <source>
        <dbReference type="ARBA" id="ARBA00022969"/>
    </source>
</evidence>
<evidence type="ECO:0000256" key="8">
    <source>
        <dbReference type="NCBIfam" id="TIGR02869"/>
    </source>
</evidence>
<dbReference type="Proteomes" id="UP001168575">
    <property type="component" value="Unassembled WGS sequence"/>
</dbReference>
<evidence type="ECO:0000256" key="7">
    <source>
        <dbReference type="ARBA" id="ARBA00023316"/>
    </source>
</evidence>
<keyword evidence="7" id="KW-0961">Cell wall biogenesis/degradation</keyword>
<keyword evidence="4" id="KW-0732">Signal</keyword>
<keyword evidence="5" id="KW-0378">Hydrolase</keyword>
<dbReference type="InterPro" id="IPR011105">
    <property type="entry name" value="Cell_wall_hydrolase_SleB"/>
</dbReference>
<comment type="caution">
    <text evidence="11">The sequence shown here is derived from an EMBL/GenBank/DDBJ whole genome shotgun (WGS) entry which is preliminary data.</text>
</comment>
<evidence type="ECO:0000313" key="11">
    <source>
        <dbReference type="EMBL" id="MDO4842520.1"/>
    </source>
</evidence>
<accession>A0AA43U9L9</accession>
<dbReference type="EMBL" id="JAUMVS010000200">
    <property type="protein sequence ID" value="MDO4842520.1"/>
    <property type="molecule type" value="Genomic_DNA"/>
</dbReference>
<dbReference type="GO" id="GO:0071555">
    <property type="term" value="P:cell wall organization"/>
    <property type="evidence" value="ECO:0007669"/>
    <property type="project" value="UniProtKB-KW"/>
</dbReference>
<proteinExistence type="inferred from homology"/>
<dbReference type="SUPFAM" id="SSF47090">
    <property type="entry name" value="PGBD-like"/>
    <property type="match status" value="1"/>
</dbReference>
<dbReference type="GO" id="GO:0009847">
    <property type="term" value="P:spore germination"/>
    <property type="evidence" value="ECO:0007669"/>
    <property type="project" value="UniProtKB-UniRule"/>
</dbReference>
<dbReference type="InterPro" id="IPR014224">
    <property type="entry name" value="Spore_cortex_SleB"/>
</dbReference>
<feature type="domain" description="Peptidoglycan binding-like" evidence="9">
    <location>
        <begin position="33"/>
        <end position="89"/>
    </location>
</feature>
<dbReference type="Pfam" id="PF07486">
    <property type="entry name" value="Hydrolase_2"/>
    <property type="match status" value="1"/>
</dbReference>
<dbReference type="AlphaFoldDB" id="A0AA43U9L9"/>